<reference evidence="2" key="1">
    <citation type="submission" date="2020-05" db="EMBL/GenBank/DDBJ databases">
        <title>WGS assembly of Panicum virgatum.</title>
        <authorList>
            <person name="Lovell J.T."/>
            <person name="Jenkins J."/>
            <person name="Shu S."/>
            <person name="Juenger T.E."/>
            <person name="Schmutz J."/>
        </authorList>
    </citation>
    <scope>NUCLEOTIDE SEQUENCE</scope>
    <source>
        <strain evidence="2">AP13</strain>
    </source>
</reference>
<accession>A0A8T0P9S3</accession>
<comment type="caution">
    <text evidence="2">The sequence shown here is derived from an EMBL/GenBank/DDBJ whole genome shotgun (WGS) entry which is preliminary data.</text>
</comment>
<dbReference type="Proteomes" id="UP000823388">
    <property type="component" value="Chromosome 8N"/>
</dbReference>
<dbReference type="EMBL" id="CM029052">
    <property type="protein sequence ID" value="KAG2558543.1"/>
    <property type="molecule type" value="Genomic_DNA"/>
</dbReference>
<feature type="compositionally biased region" description="Basic residues" evidence="1">
    <location>
        <begin position="83"/>
        <end position="102"/>
    </location>
</feature>
<evidence type="ECO:0000313" key="2">
    <source>
        <dbReference type="EMBL" id="KAG2558543.1"/>
    </source>
</evidence>
<proteinExistence type="predicted"/>
<organism evidence="2 3">
    <name type="scientific">Panicum virgatum</name>
    <name type="common">Blackwell switchgrass</name>
    <dbReference type="NCBI Taxonomy" id="38727"/>
    <lineage>
        <taxon>Eukaryota</taxon>
        <taxon>Viridiplantae</taxon>
        <taxon>Streptophyta</taxon>
        <taxon>Embryophyta</taxon>
        <taxon>Tracheophyta</taxon>
        <taxon>Spermatophyta</taxon>
        <taxon>Magnoliopsida</taxon>
        <taxon>Liliopsida</taxon>
        <taxon>Poales</taxon>
        <taxon>Poaceae</taxon>
        <taxon>PACMAD clade</taxon>
        <taxon>Panicoideae</taxon>
        <taxon>Panicodae</taxon>
        <taxon>Paniceae</taxon>
        <taxon>Panicinae</taxon>
        <taxon>Panicum</taxon>
        <taxon>Panicum sect. Hiantes</taxon>
    </lineage>
</organism>
<dbReference type="AlphaFoldDB" id="A0A8T0P9S3"/>
<feature type="compositionally biased region" description="Basic and acidic residues" evidence="1">
    <location>
        <begin position="23"/>
        <end position="36"/>
    </location>
</feature>
<feature type="region of interest" description="Disordered" evidence="1">
    <location>
        <begin position="1"/>
        <end position="109"/>
    </location>
</feature>
<name>A0A8T0P9S3_PANVG</name>
<sequence>MLLAKGHCLAPPPAEGAPRRCRLKEPLRRQQLKEPRAAAGRRSLAQPAATEAPCRHGPSMPGPCSAPHRRGPALPAEAETLRRRQPKRSRATTHAAGRRRANKLPAASR</sequence>
<evidence type="ECO:0000313" key="3">
    <source>
        <dbReference type="Proteomes" id="UP000823388"/>
    </source>
</evidence>
<protein>
    <submittedName>
        <fullName evidence="2">Uncharacterized protein</fullName>
    </submittedName>
</protein>
<keyword evidence="3" id="KW-1185">Reference proteome</keyword>
<gene>
    <name evidence="2" type="ORF">PVAP13_8NG273701</name>
</gene>
<evidence type="ECO:0000256" key="1">
    <source>
        <dbReference type="SAM" id="MobiDB-lite"/>
    </source>
</evidence>